<dbReference type="GO" id="GO:0032259">
    <property type="term" value="P:methylation"/>
    <property type="evidence" value="ECO:0007669"/>
    <property type="project" value="UniProtKB-KW"/>
</dbReference>
<evidence type="ECO:0008006" key="7">
    <source>
        <dbReference type="Google" id="ProtNLM"/>
    </source>
</evidence>
<dbReference type="Proteomes" id="UP000001646">
    <property type="component" value="Unplaced"/>
</dbReference>
<name>A0A803TYT8_ANOCA</name>
<organism evidence="5 6">
    <name type="scientific">Anolis carolinensis</name>
    <name type="common">Green anole</name>
    <name type="synonym">American chameleon</name>
    <dbReference type="NCBI Taxonomy" id="28377"/>
    <lineage>
        <taxon>Eukaryota</taxon>
        <taxon>Metazoa</taxon>
        <taxon>Chordata</taxon>
        <taxon>Craniata</taxon>
        <taxon>Vertebrata</taxon>
        <taxon>Euteleostomi</taxon>
        <taxon>Lepidosauria</taxon>
        <taxon>Squamata</taxon>
        <taxon>Bifurcata</taxon>
        <taxon>Unidentata</taxon>
        <taxon>Episquamata</taxon>
        <taxon>Toxicofera</taxon>
        <taxon>Iguania</taxon>
        <taxon>Dactyloidae</taxon>
        <taxon>Anolis</taxon>
    </lineage>
</organism>
<evidence type="ECO:0000313" key="6">
    <source>
        <dbReference type="Proteomes" id="UP000001646"/>
    </source>
</evidence>
<dbReference type="Ensembl" id="ENSACAT00000046306.1">
    <property type="protein sequence ID" value="ENSACAP00000040378.1"/>
    <property type="gene ID" value="ENSACAG00000036280.1"/>
</dbReference>
<evidence type="ECO:0000256" key="4">
    <source>
        <dbReference type="ARBA" id="ARBA00022691"/>
    </source>
</evidence>
<dbReference type="AlphaFoldDB" id="A0A803TYT8"/>
<dbReference type="Pfam" id="PF01234">
    <property type="entry name" value="NNMT_PNMT_TEMT"/>
    <property type="match status" value="1"/>
</dbReference>
<keyword evidence="3" id="KW-0808">Transferase</keyword>
<sequence>MFCFFCVGSNQSERIGRLQGRCPGDARMLLSCPRMELELIEGFIQRGREFSQRFSNTDGIRGDTLIDIGSGPSIYQLLSACESFKEIIASDLLEKNREEMQKWLKKDPEAFDWTPMVKYVCQLEGDRYGEIASLIEGKGSLWFSR</sequence>
<dbReference type="InterPro" id="IPR029063">
    <property type="entry name" value="SAM-dependent_MTases_sf"/>
</dbReference>
<protein>
    <recommendedName>
        <fullName evidence="7">Indolethylamine N-methyltransferase-like</fullName>
    </recommendedName>
</protein>
<keyword evidence="2" id="KW-0489">Methyltransferase</keyword>
<dbReference type="Gene3D" id="3.40.50.150">
    <property type="entry name" value="Vaccinia Virus protein VP39"/>
    <property type="match status" value="1"/>
</dbReference>
<accession>A0A803TYT8</accession>
<dbReference type="GeneTree" id="ENSGT00390000011708"/>
<evidence type="ECO:0000313" key="5">
    <source>
        <dbReference type="Ensembl" id="ENSACAP00000040378.1"/>
    </source>
</evidence>
<evidence type="ECO:0000256" key="1">
    <source>
        <dbReference type="ARBA" id="ARBA00007996"/>
    </source>
</evidence>
<dbReference type="GO" id="GO:0008170">
    <property type="term" value="F:N-methyltransferase activity"/>
    <property type="evidence" value="ECO:0000318"/>
    <property type="project" value="GO_Central"/>
</dbReference>
<proteinExistence type="inferred from homology"/>
<keyword evidence="4" id="KW-0949">S-adenosyl-L-methionine</keyword>
<dbReference type="PANTHER" id="PTHR10867">
    <property type="entry name" value="NNMT/PNMT/TEMT FAMILY MEMBER"/>
    <property type="match status" value="1"/>
</dbReference>
<comment type="similarity">
    <text evidence="1">Belongs to the class I-like SAM-binding methyltransferase superfamily. NNMT/PNMT/TEMT family.</text>
</comment>
<reference evidence="5" key="1">
    <citation type="submission" date="2009-12" db="EMBL/GenBank/DDBJ databases">
        <title>The Genome Sequence of Anolis carolinensis (Green Anole Lizard).</title>
        <authorList>
            <consortium name="The Genome Sequencing Platform"/>
            <person name="Di Palma F."/>
            <person name="Alfoldi J."/>
            <person name="Heiman D."/>
            <person name="Young S."/>
            <person name="Grabherr M."/>
            <person name="Johnson J."/>
            <person name="Lander E.S."/>
            <person name="Lindblad-Toh K."/>
        </authorList>
    </citation>
    <scope>NUCLEOTIDE SEQUENCE [LARGE SCALE GENOMIC DNA]</scope>
    <source>
        <strain evidence="5">JBL SC #1</strain>
    </source>
</reference>
<dbReference type="GO" id="GO:0005829">
    <property type="term" value="C:cytosol"/>
    <property type="evidence" value="ECO:0000318"/>
    <property type="project" value="GO_Central"/>
</dbReference>
<evidence type="ECO:0000256" key="2">
    <source>
        <dbReference type="ARBA" id="ARBA00022603"/>
    </source>
</evidence>
<reference evidence="5" key="3">
    <citation type="submission" date="2025-09" db="UniProtKB">
        <authorList>
            <consortium name="Ensembl"/>
        </authorList>
    </citation>
    <scope>IDENTIFICATION</scope>
</reference>
<dbReference type="InParanoid" id="A0A803TYT8"/>
<evidence type="ECO:0000256" key="3">
    <source>
        <dbReference type="ARBA" id="ARBA00022679"/>
    </source>
</evidence>
<dbReference type="SUPFAM" id="SSF53335">
    <property type="entry name" value="S-adenosyl-L-methionine-dependent methyltransferases"/>
    <property type="match status" value="1"/>
</dbReference>
<keyword evidence="6" id="KW-1185">Reference proteome</keyword>
<reference evidence="5" key="2">
    <citation type="submission" date="2025-08" db="UniProtKB">
        <authorList>
            <consortium name="Ensembl"/>
        </authorList>
    </citation>
    <scope>IDENTIFICATION</scope>
</reference>
<dbReference type="PROSITE" id="PS51681">
    <property type="entry name" value="SAM_MT_NNMT_PNMT_TEMT"/>
    <property type="match status" value="1"/>
</dbReference>
<dbReference type="PANTHER" id="PTHR10867:SF32">
    <property type="entry name" value="NICOTINAMIDE N-METHYLTRANSFERASE"/>
    <property type="match status" value="1"/>
</dbReference>
<dbReference type="InterPro" id="IPR000940">
    <property type="entry name" value="NNMT_TEMT_trans"/>
</dbReference>